<evidence type="ECO:0000313" key="2">
    <source>
        <dbReference type="Proteomes" id="UP000323054"/>
    </source>
</evidence>
<name>A0A5B9N4W6_9CAUD</name>
<evidence type="ECO:0000313" key="1">
    <source>
        <dbReference type="EMBL" id="QEG07805.1"/>
    </source>
</evidence>
<sequence length="54" mass="6259">MFTVHYINKNLSEGVYKCDTLKEARAFARSLREVISVEITDGDKEYDVVKPELH</sequence>
<accession>A0A5B9N4W6</accession>
<gene>
    <name evidence="1" type="ORF">Mangalitsa_003</name>
</gene>
<keyword evidence="2" id="KW-1185">Reference proteome</keyword>
<organism evidence="1 2">
    <name type="scientific">Escherichia phage Mangalitsa</name>
    <dbReference type="NCBI Taxonomy" id="2589658"/>
    <lineage>
        <taxon>Viruses</taxon>
        <taxon>Duplodnaviria</taxon>
        <taxon>Heunggongvirae</taxon>
        <taxon>Uroviricota</taxon>
        <taxon>Caudoviricetes</taxon>
        <taxon>Chaseviridae</taxon>
        <taxon>Cleopatravirinae</taxon>
        <taxon>Carltongylesvirus</taxon>
        <taxon>Carltongylesvirus mangalitsa</taxon>
    </lineage>
</organism>
<dbReference type="Proteomes" id="UP000323054">
    <property type="component" value="Segment"/>
</dbReference>
<proteinExistence type="predicted"/>
<protein>
    <submittedName>
        <fullName evidence="1">Uncharacterized protein</fullName>
    </submittedName>
</protein>
<reference evidence="2" key="1">
    <citation type="submission" date="2019-06" db="EMBL/GenBank/DDBJ databases">
        <title>Complete Genome Sequence of Escherichia coli Myophage Mangalitsa.</title>
        <authorList>
            <person name="Atkison C.L."/>
            <person name="Boeckman J."/>
            <person name="Newkirk H."/>
            <person name="Liu M."/>
            <person name="Gill J.J."/>
            <person name="Cahill J."/>
            <person name="Ramsey J."/>
        </authorList>
    </citation>
    <scope>NUCLEOTIDE SEQUENCE [LARGE SCALE GENOMIC DNA]</scope>
</reference>
<dbReference type="EMBL" id="MN045229">
    <property type="protein sequence ID" value="QEG07805.1"/>
    <property type="molecule type" value="Genomic_DNA"/>
</dbReference>